<name>A0A9P6ANE4_9AGAM</name>
<dbReference type="EMBL" id="MU129045">
    <property type="protein sequence ID" value="KAF9509030.1"/>
    <property type="molecule type" value="Genomic_DNA"/>
</dbReference>
<dbReference type="AlphaFoldDB" id="A0A9P6ANE4"/>
<feature type="compositionally biased region" description="Low complexity" evidence="1">
    <location>
        <begin position="181"/>
        <end position="199"/>
    </location>
</feature>
<gene>
    <name evidence="2" type="ORF">BS47DRAFT_185279</name>
</gene>
<reference evidence="2" key="1">
    <citation type="journal article" date="2020" name="Nat. Commun.">
        <title>Large-scale genome sequencing of mycorrhizal fungi provides insights into the early evolution of symbiotic traits.</title>
        <authorList>
            <person name="Miyauchi S."/>
            <person name="Kiss E."/>
            <person name="Kuo A."/>
            <person name="Drula E."/>
            <person name="Kohler A."/>
            <person name="Sanchez-Garcia M."/>
            <person name="Morin E."/>
            <person name="Andreopoulos B."/>
            <person name="Barry K.W."/>
            <person name="Bonito G."/>
            <person name="Buee M."/>
            <person name="Carver A."/>
            <person name="Chen C."/>
            <person name="Cichocki N."/>
            <person name="Clum A."/>
            <person name="Culley D."/>
            <person name="Crous P.W."/>
            <person name="Fauchery L."/>
            <person name="Girlanda M."/>
            <person name="Hayes R.D."/>
            <person name="Keri Z."/>
            <person name="LaButti K."/>
            <person name="Lipzen A."/>
            <person name="Lombard V."/>
            <person name="Magnuson J."/>
            <person name="Maillard F."/>
            <person name="Murat C."/>
            <person name="Nolan M."/>
            <person name="Ohm R.A."/>
            <person name="Pangilinan J."/>
            <person name="Pereira M.F."/>
            <person name="Perotto S."/>
            <person name="Peter M."/>
            <person name="Pfister S."/>
            <person name="Riley R."/>
            <person name="Sitrit Y."/>
            <person name="Stielow J.B."/>
            <person name="Szollosi G."/>
            <person name="Zifcakova L."/>
            <person name="Stursova M."/>
            <person name="Spatafora J.W."/>
            <person name="Tedersoo L."/>
            <person name="Vaario L.M."/>
            <person name="Yamada A."/>
            <person name="Yan M."/>
            <person name="Wang P."/>
            <person name="Xu J."/>
            <person name="Bruns T."/>
            <person name="Baldrian P."/>
            <person name="Vilgalys R."/>
            <person name="Dunand C."/>
            <person name="Henrissat B."/>
            <person name="Grigoriev I.V."/>
            <person name="Hibbett D."/>
            <person name="Nagy L.G."/>
            <person name="Martin F.M."/>
        </authorList>
    </citation>
    <scope>NUCLEOTIDE SEQUENCE</scope>
    <source>
        <strain evidence="2">UP504</strain>
    </source>
</reference>
<feature type="compositionally biased region" description="Basic and acidic residues" evidence="1">
    <location>
        <begin position="167"/>
        <end position="179"/>
    </location>
</feature>
<dbReference type="Proteomes" id="UP000886523">
    <property type="component" value="Unassembled WGS sequence"/>
</dbReference>
<evidence type="ECO:0000256" key="1">
    <source>
        <dbReference type="SAM" id="MobiDB-lite"/>
    </source>
</evidence>
<dbReference type="OrthoDB" id="2504896at2759"/>
<keyword evidence="3" id="KW-1185">Reference proteome</keyword>
<sequence length="450" mass="46897">MSASLPKLSGFSPAPTSQGTEAASAAGSVGRTKSVPKLPAGTDVAFYRPPTGVTKARTSSVNFTVSSVSTPDSSNSDGAHGNPSGAKSPTDVPSPIPAPPPNNSTAWAKSPLVYAPLTSISRTPAVDAENIKSLWESTDKDVVTTENSLEGIADDFPTSIQFSVQDMKSDDGDDGKVLKVSDSLSPAPSAPSSRRVGSRMSVHDAHRAFQQVPPSPPSSRTAPSPPQSHSGSSHSTRPTSQSVPHLHPNARPFQPYSTSQSPTLGYAQPYPVSSPSPLAPRPLPNGHAQSPQHVWMPLSPTPPHAQASYYRPPPAPYTQVLPYSSSAPMAPGYSPMSKTANGAPVLPIGRGRTIPGSHLVNSMGTSGIIGSYPNNSMDQSHFPGRTPQMSPPHIGYPPSPVPVYGVAMSAGRGVPTRAATFDPHSPGVYNSHDTNESPVDTTEATFTPHR</sequence>
<comment type="caution">
    <text evidence="2">The sequence shown here is derived from an EMBL/GenBank/DDBJ whole genome shotgun (WGS) entry which is preliminary data.</text>
</comment>
<evidence type="ECO:0000313" key="3">
    <source>
        <dbReference type="Proteomes" id="UP000886523"/>
    </source>
</evidence>
<evidence type="ECO:0000313" key="2">
    <source>
        <dbReference type="EMBL" id="KAF9509030.1"/>
    </source>
</evidence>
<proteinExistence type="predicted"/>
<feature type="region of interest" description="Disordered" evidence="1">
    <location>
        <begin position="1"/>
        <end position="108"/>
    </location>
</feature>
<feature type="compositionally biased region" description="Low complexity" evidence="1">
    <location>
        <begin position="218"/>
        <end position="242"/>
    </location>
</feature>
<organism evidence="2 3">
    <name type="scientific">Hydnum rufescens UP504</name>
    <dbReference type="NCBI Taxonomy" id="1448309"/>
    <lineage>
        <taxon>Eukaryota</taxon>
        <taxon>Fungi</taxon>
        <taxon>Dikarya</taxon>
        <taxon>Basidiomycota</taxon>
        <taxon>Agaricomycotina</taxon>
        <taxon>Agaricomycetes</taxon>
        <taxon>Cantharellales</taxon>
        <taxon>Hydnaceae</taxon>
        <taxon>Hydnum</taxon>
    </lineage>
</organism>
<feature type="region of interest" description="Disordered" evidence="1">
    <location>
        <begin position="165"/>
        <end position="300"/>
    </location>
</feature>
<feature type="compositionally biased region" description="Low complexity" evidence="1">
    <location>
        <begin position="58"/>
        <end position="77"/>
    </location>
</feature>
<accession>A0A9P6ANE4</accession>
<protein>
    <submittedName>
        <fullName evidence="2">Uncharacterized protein</fullName>
    </submittedName>
</protein>
<feature type="compositionally biased region" description="Polar residues" evidence="1">
    <location>
        <begin position="436"/>
        <end position="450"/>
    </location>
</feature>
<feature type="region of interest" description="Disordered" evidence="1">
    <location>
        <begin position="415"/>
        <end position="450"/>
    </location>
</feature>
<feature type="compositionally biased region" description="Pro residues" evidence="1">
    <location>
        <begin position="272"/>
        <end position="283"/>
    </location>
</feature>
<feature type="compositionally biased region" description="Pro residues" evidence="1">
    <location>
        <begin position="92"/>
        <end position="102"/>
    </location>
</feature>